<evidence type="ECO:0000256" key="1">
    <source>
        <dbReference type="SAM" id="Phobius"/>
    </source>
</evidence>
<feature type="transmembrane region" description="Helical" evidence="1">
    <location>
        <begin position="121"/>
        <end position="139"/>
    </location>
</feature>
<gene>
    <name evidence="2" type="ORF">IRJ16_17935</name>
</gene>
<feature type="transmembrane region" description="Helical" evidence="1">
    <location>
        <begin position="93"/>
        <end position="115"/>
    </location>
</feature>
<keyword evidence="1" id="KW-1133">Transmembrane helix</keyword>
<feature type="transmembrane region" description="Helical" evidence="1">
    <location>
        <begin position="151"/>
        <end position="170"/>
    </location>
</feature>
<keyword evidence="1" id="KW-0812">Transmembrane</keyword>
<dbReference type="EMBL" id="JADFFL010000007">
    <property type="protein sequence ID" value="MBE9663770.1"/>
    <property type="molecule type" value="Genomic_DNA"/>
</dbReference>
<feature type="transmembrane region" description="Helical" evidence="1">
    <location>
        <begin position="6"/>
        <end position="26"/>
    </location>
</feature>
<accession>A0A929PYS8</accession>
<name>A0A929PYS8_9SPHI</name>
<organism evidence="2 3">
    <name type="scientific">Mucilaginibacter myungsuensis</name>
    <dbReference type="NCBI Taxonomy" id="649104"/>
    <lineage>
        <taxon>Bacteria</taxon>
        <taxon>Pseudomonadati</taxon>
        <taxon>Bacteroidota</taxon>
        <taxon>Sphingobacteriia</taxon>
        <taxon>Sphingobacteriales</taxon>
        <taxon>Sphingobacteriaceae</taxon>
        <taxon>Mucilaginibacter</taxon>
    </lineage>
</organism>
<feature type="transmembrane region" description="Helical" evidence="1">
    <location>
        <begin position="38"/>
        <end position="58"/>
    </location>
</feature>
<sequence length="212" mass="24179">MTTLHKIYISYIVPGSTLLPIGAAVAYYRQIARPLHTLLAYLCIAFVINVMGTVMASYGKNNLPLLHFYTAFELVAVLLYYKHAFADRKLDKVFNTLMVGFPLLCVVNFTFFQSIYTFNTYTRPLEALMIIMASGLYLLRADGSKESVPGRWVASGFLLYFCSALFQFIFSNALHHYASKAVRSALWDVHATLVMIMYIIFFIAIRHARLKR</sequence>
<proteinExistence type="predicted"/>
<dbReference type="AlphaFoldDB" id="A0A929PYS8"/>
<evidence type="ECO:0000313" key="3">
    <source>
        <dbReference type="Proteomes" id="UP000622475"/>
    </source>
</evidence>
<keyword evidence="1" id="KW-0472">Membrane</keyword>
<dbReference type="Proteomes" id="UP000622475">
    <property type="component" value="Unassembled WGS sequence"/>
</dbReference>
<feature type="transmembrane region" description="Helical" evidence="1">
    <location>
        <begin position="64"/>
        <end position="81"/>
    </location>
</feature>
<dbReference type="RefSeq" id="WP_194113011.1">
    <property type="nucleotide sequence ID" value="NZ_JADFFL010000007.1"/>
</dbReference>
<protein>
    <submittedName>
        <fullName evidence="2">Uncharacterized protein</fullName>
    </submittedName>
</protein>
<comment type="caution">
    <text evidence="2">The sequence shown here is derived from an EMBL/GenBank/DDBJ whole genome shotgun (WGS) entry which is preliminary data.</text>
</comment>
<evidence type="ECO:0000313" key="2">
    <source>
        <dbReference type="EMBL" id="MBE9663770.1"/>
    </source>
</evidence>
<keyword evidence="3" id="KW-1185">Reference proteome</keyword>
<reference evidence="2" key="1">
    <citation type="submission" date="2020-10" db="EMBL/GenBank/DDBJ databases">
        <title>Mucilaginibacter mali sp. nov., isolated from rhizosphere soil of apple orchard.</title>
        <authorList>
            <person name="Lee J.-S."/>
            <person name="Kim H.S."/>
            <person name="Kim J.-S."/>
        </authorList>
    </citation>
    <scope>NUCLEOTIDE SEQUENCE</scope>
    <source>
        <strain evidence="2">KCTC 22746</strain>
    </source>
</reference>
<feature type="transmembrane region" description="Helical" evidence="1">
    <location>
        <begin position="185"/>
        <end position="205"/>
    </location>
</feature>